<name>A0A835DLR8_TETSI</name>
<proteinExistence type="inferred from homology"/>
<keyword evidence="6 11" id="KW-0812">Transmembrane</keyword>
<feature type="transmembrane region" description="Helical" evidence="11">
    <location>
        <begin position="831"/>
        <end position="862"/>
    </location>
</feature>
<dbReference type="EMBL" id="JABCRI010000006">
    <property type="protein sequence ID" value="KAF8404704.1"/>
    <property type="molecule type" value="Genomic_DNA"/>
</dbReference>
<keyword evidence="14" id="KW-1185">Reference proteome</keyword>
<evidence type="ECO:0000256" key="9">
    <source>
        <dbReference type="ARBA" id="ARBA00023136"/>
    </source>
</evidence>
<feature type="transmembrane region" description="Helical" evidence="11">
    <location>
        <begin position="492"/>
        <end position="517"/>
    </location>
</feature>
<evidence type="ECO:0000259" key="12">
    <source>
        <dbReference type="Pfam" id="PF19316"/>
    </source>
</evidence>
<feature type="transmembrane region" description="Helical" evidence="11">
    <location>
        <begin position="916"/>
        <end position="941"/>
    </location>
</feature>
<evidence type="ECO:0000256" key="3">
    <source>
        <dbReference type="ARBA" id="ARBA00005315"/>
    </source>
</evidence>
<comment type="subcellular location">
    <subcellularLocation>
        <location evidence="1">Endoplasmic reticulum membrane</location>
        <topology evidence="1">Multi-pass membrane protein</topology>
    </subcellularLocation>
</comment>
<comment type="caution">
    <text evidence="13">The sequence shown here is derived from an EMBL/GenBank/DDBJ whole genome shotgun (WGS) entry which is preliminary data.</text>
</comment>
<evidence type="ECO:0000256" key="4">
    <source>
        <dbReference type="ARBA" id="ARBA00022502"/>
    </source>
</evidence>
<feature type="transmembrane region" description="Helical" evidence="11">
    <location>
        <begin position="21"/>
        <end position="45"/>
    </location>
</feature>
<dbReference type="PANTHER" id="PTHR23072:SF0">
    <property type="entry name" value="GPI ETHANOLAMINE PHOSPHATE TRANSFERASE 2"/>
    <property type="match status" value="1"/>
</dbReference>
<feature type="transmembrane region" description="Helical" evidence="11">
    <location>
        <begin position="868"/>
        <end position="895"/>
    </location>
</feature>
<reference evidence="13 14" key="1">
    <citation type="submission" date="2020-04" db="EMBL/GenBank/DDBJ databases">
        <title>Plant Genome Project.</title>
        <authorList>
            <person name="Zhang R.-G."/>
        </authorList>
    </citation>
    <scope>NUCLEOTIDE SEQUENCE [LARGE SCALE GENOMIC DNA]</scope>
    <source>
        <strain evidence="13">YNK0</strain>
        <tissue evidence="13">Leaf</tissue>
    </source>
</reference>
<dbReference type="CDD" id="cd16024">
    <property type="entry name" value="GPI_EPT_2"/>
    <property type="match status" value="1"/>
</dbReference>
<feature type="transmembrane region" description="Helical" evidence="11">
    <location>
        <begin position="654"/>
        <end position="672"/>
    </location>
</feature>
<feature type="transmembrane region" description="Helical" evidence="11">
    <location>
        <begin position="800"/>
        <end position="819"/>
    </location>
</feature>
<comment type="pathway">
    <text evidence="2">Glycolipid biosynthesis; glycosylphosphatidylinositol-anchor biosynthesis.</text>
</comment>
<dbReference type="InterPro" id="IPR039527">
    <property type="entry name" value="PIGG/GPI7"/>
</dbReference>
<evidence type="ECO:0000313" key="13">
    <source>
        <dbReference type="EMBL" id="KAF8404704.1"/>
    </source>
</evidence>
<keyword evidence="10" id="KW-0325">Glycoprotein</keyword>
<dbReference type="GO" id="GO:0006506">
    <property type="term" value="P:GPI anchor biosynthetic process"/>
    <property type="evidence" value="ECO:0007669"/>
    <property type="project" value="UniProtKB-UniPathway"/>
</dbReference>
<feature type="transmembrane region" description="Helical" evidence="11">
    <location>
        <begin position="720"/>
        <end position="744"/>
    </location>
</feature>
<dbReference type="Proteomes" id="UP000655225">
    <property type="component" value="Unassembled WGS sequence"/>
</dbReference>
<evidence type="ECO:0000256" key="8">
    <source>
        <dbReference type="ARBA" id="ARBA00022989"/>
    </source>
</evidence>
<dbReference type="GO" id="GO:0005789">
    <property type="term" value="C:endoplasmic reticulum membrane"/>
    <property type="evidence" value="ECO:0007669"/>
    <property type="project" value="UniProtKB-SubCell"/>
</dbReference>
<sequence length="1002" mass="110967">MKEKKIRVSTSARISSLTCTRLATWTTAAVLLQILGLSLFVLGFFPVKPALSGVSGPESYRSPGCHSLEDLHSRNLPPDQLRSLYQEISEIPPSFDRLILMVIDGLPAEFVLGKGDRLPSKAMMKAMPYTQSLLANGMAHGCHARAAPPTVTMPRLKAMVSGAIGGFLDVAFNFNTQALLDDNLLGQFYNIGWKMVMLGDETWLKLFPGLFTRHDGVSSFYVKDTVEVDRNVTRHLEAELIIDDWNLLILHYLGLDHVGHIGGRNSILMAPKLKEMDEIIKTIHLSKILSQDNNHGQTLLMVVSDHGMTDSGNHGGSSYEETDSLALFIGLRSNFPDYASAIRDAAFQVDIAPTLALLFGVPIPKNNIGVLIAGTFDSLTDDQQLRALELNSWQLLRLLRTHLPGLSCGSLPCNRFSDEQGSGNSRCNGSVEQKFCCLYLKAAALHSSWKSNKGRSSRSSSRDEFRDAVAAYYEFLRIASEWLSGRTTDKPLGLLTFGVAAMLVSCVILLNLLFHLCKEVYLRQKQCLPNLNSCSYKWNLDETFILGVIFILVLSMGSSSMVEEEQYIWHFMTSTLYLIFLRKAIQSLPAGPALSLFIVIKGQNCKKFSQMHSIFVVLICGRILRGWHQGGVNWTYLPDISKWLEQASTNCIKLIQLVSGLLVIILSSYALSSLRSMRNFVLGVQVSFFISGLLVMVHIMEYQVHTSVQSSYNATLMAQIIYAILTMIVIATLVASPWFMPIWISKTHSSSQPYLMTSVSIDSQIKSLPLGLIDSAYLIGWTYIVCWCLLQLLLQQPINAVPILLLLLQILASMLSFSIDGPRHKQWIEVSALYFLGMAGHFGLGNSNTIATIDVAASFIGISSHSTVLAGILMFINTYASPMLFLLSMVMYISMKDMSYMLVSQNTDLGHLLQMMIGFPCLIPLGLNSIVLTAFTVILLLMRNHLFVWSVFSPKYLYVCATTASVYIGVSIVAATGIYQCSVFVFRKSSSSKGNGTSKSLR</sequence>
<dbReference type="InterPro" id="IPR002591">
    <property type="entry name" value="Phosphodiest/P_Trfase"/>
</dbReference>
<dbReference type="UniPathway" id="UPA00196"/>
<feature type="domain" description="GPI ethanolamine phosphate transferase 2 C-terminal" evidence="12">
    <location>
        <begin position="542"/>
        <end position="979"/>
    </location>
</feature>
<evidence type="ECO:0000256" key="7">
    <source>
        <dbReference type="ARBA" id="ARBA00022824"/>
    </source>
</evidence>
<feature type="transmembrane region" description="Helical" evidence="11">
    <location>
        <begin position="776"/>
        <end position="794"/>
    </location>
</feature>
<keyword evidence="9 11" id="KW-0472">Membrane</keyword>
<evidence type="ECO:0000256" key="1">
    <source>
        <dbReference type="ARBA" id="ARBA00004477"/>
    </source>
</evidence>
<organism evidence="13 14">
    <name type="scientific">Tetracentron sinense</name>
    <name type="common">Spur-leaf</name>
    <dbReference type="NCBI Taxonomy" id="13715"/>
    <lineage>
        <taxon>Eukaryota</taxon>
        <taxon>Viridiplantae</taxon>
        <taxon>Streptophyta</taxon>
        <taxon>Embryophyta</taxon>
        <taxon>Tracheophyta</taxon>
        <taxon>Spermatophyta</taxon>
        <taxon>Magnoliopsida</taxon>
        <taxon>Trochodendrales</taxon>
        <taxon>Trochodendraceae</taxon>
        <taxon>Tetracentron</taxon>
    </lineage>
</organism>
<keyword evidence="5" id="KW-0808">Transferase</keyword>
<keyword evidence="7" id="KW-0256">Endoplasmic reticulum</keyword>
<evidence type="ECO:0000256" key="10">
    <source>
        <dbReference type="ARBA" id="ARBA00023180"/>
    </source>
</evidence>
<dbReference type="InterPro" id="IPR045687">
    <property type="entry name" value="PIGG/GPI7_C"/>
</dbReference>
<evidence type="ECO:0000256" key="2">
    <source>
        <dbReference type="ARBA" id="ARBA00004687"/>
    </source>
</evidence>
<comment type="similarity">
    <text evidence="3">Belongs to the PIGG/PIGN/PIGO family. PIGG subfamily.</text>
</comment>
<dbReference type="PANTHER" id="PTHR23072">
    <property type="entry name" value="PHOSPHATIDYLINOSITOL GLYCAN-RELATED"/>
    <property type="match status" value="1"/>
</dbReference>
<protein>
    <recommendedName>
        <fullName evidence="12">GPI ethanolamine phosphate transferase 2 C-terminal domain-containing protein</fullName>
    </recommendedName>
</protein>
<gene>
    <name evidence="13" type="ORF">HHK36_009592</name>
</gene>
<dbReference type="OMA" id="RVKFGHD"/>
<dbReference type="OrthoDB" id="272139at2759"/>
<dbReference type="GO" id="GO:0051267">
    <property type="term" value="F:CP2 mannose-ethanolamine phosphotransferase activity"/>
    <property type="evidence" value="ECO:0007669"/>
    <property type="project" value="TreeGrafter"/>
</dbReference>
<accession>A0A835DLR8</accession>
<dbReference type="Gene3D" id="3.40.720.10">
    <property type="entry name" value="Alkaline Phosphatase, subunit A"/>
    <property type="match status" value="1"/>
</dbReference>
<feature type="transmembrane region" description="Helical" evidence="11">
    <location>
        <begin position="611"/>
        <end position="628"/>
    </location>
</feature>
<dbReference type="InterPro" id="IPR037674">
    <property type="entry name" value="PIG-G_N"/>
</dbReference>
<dbReference type="SUPFAM" id="SSF53649">
    <property type="entry name" value="Alkaline phosphatase-like"/>
    <property type="match status" value="1"/>
</dbReference>
<evidence type="ECO:0000256" key="11">
    <source>
        <dbReference type="SAM" id="Phobius"/>
    </source>
</evidence>
<dbReference type="InterPro" id="IPR017850">
    <property type="entry name" value="Alkaline_phosphatase_core_sf"/>
</dbReference>
<dbReference type="Pfam" id="PF01663">
    <property type="entry name" value="Phosphodiest"/>
    <property type="match status" value="1"/>
</dbReference>
<dbReference type="AlphaFoldDB" id="A0A835DLR8"/>
<keyword evidence="8 11" id="KW-1133">Transmembrane helix</keyword>
<feature type="transmembrane region" description="Helical" evidence="11">
    <location>
        <begin position="538"/>
        <end position="556"/>
    </location>
</feature>
<keyword evidence="4" id="KW-0337">GPI-anchor biosynthesis</keyword>
<feature type="transmembrane region" description="Helical" evidence="11">
    <location>
        <begin position="576"/>
        <end position="599"/>
    </location>
</feature>
<evidence type="ECO:0000256" key="5">
    <source>
        <dbReference type="ARBA" id="ARBA00022679"/>
    </source>
</evidence>
<dbReference type="Pfam" id="PF19316">
    <property type="entry name" value="PIGO_PIGG"/>
    <property type="match status" value="1"/>
</dbReference>
<feature type="transmembrane region" description="Helical" evidence="11">
    <location>
        <begin position="679"/>
        <end position="700"/>
    </location>
</feature>
<dbReference type="FunFam" id="3.40.720.10:FF:000078">
    <property type="entry name" value="GPI ethanolamine phosphate transferase 2 isoform X4"/>
    <property type="match status" value="1"/>
</dbReference>
<evidence type="ECO:0000256" key="6">
    <source>
        <dbReference type="ARBA" id="ARBA00022692"/>
    </source>
</evidence>
<feature type="transmembrane region" description="Helical" evidence="11">
    <location>
        <begin position="956"/>
        <end position="979"/>
    </location>
</feature>
<evidence type="ECO:0000313" key="14">
    <source>
        <dbReference type="Proteomes" id="UP000655225"/>
    </source>
</evidence>